<dbReference type="AlphaFoldDB" id="A0A1N7PUJ9"/>
<evidence type="ECO:0000256" key="2">
    <source>
        <dbReference type="ARBA" id="ARBA00004648"/>
    </source>
</evidence>
<dbReference type="GO" id="GO:0050650">
    <property type="term" value="P:chondroitin sulfate proteoglycan biosynthetic process"/>
    <property type="evidence" value="ECO:0007669"/>
    <property type="project" value="TreeGrafter"/>
</dbReference>
<comment type="subcellular location">
    <subcellularLocation>
        <location evidence="2">Endoplasmic reticulum membrane</location>
        <topology evidence="2">Single-pass type II membrane protein</topology>
    </subcellularLocation>
    <subcellularLocation>
        <location evidence="1">Golgi apparatus membrane</location>
        <topology evidence="1">Single-pass type II membrane protein</topology>
    </subcellularLocation>
</comment>
<dbReference type="EMBL" id="FTOT01000006">
    <property type="protein sequence ID" value="SIT14313.1"/>
    <property type="molecule type" value="Genomic_DNA"/>
</dbReference>
<reference evidence="16 17" key="1">
    <citation type="submission" date="2017-01" db="EMBL/GenBank/DDBJ databases">
        <authorList>
            <person name="Mah S.A."/>
            <person name="Swanson W.J."/>
            <person name="Moy G.W."/>
            <person name="Vacquier V.D."/>
        </authorList>
    </citation>
    <scope>NUCLEOTIDE SEQUENCE [LARGE SCALE GENOMIC DNA]</scope>
    <source>
        <strain evidence="16 17">DSM 26375</strain>
    </source>
</reference>
<keyword evidence="13" id="KW-0325">Glycoprotein</keyword>
<dbReference type="GO" id="GO:0016020">
    <property type="term" value="C:membrane"/>
    <property type="evidence" value="ECO:0007669"/>
    <property type="project" value="InterPro"/>
</dbReference>
<evidence type="ECO:0000313" key="16">
    <source>
        <dbReference type="EMBL" id="SIT14313.1"/>
    </source>
</evidence>
<evidence type="ECO:0000256" key="14">
    <source>
        <dbReference type="ARBA" id="ARBA00042865"/>
    </source>
</evidence>
<keyword evidence="8" id="KW-0735">Signal-anchor</keyword>
<evidence type="ECO:0000256" key="3">
    <source>
        <dbReference type="ARBA" id="ARBA00022676"/>
    </source>
</evidence>
<proteinExistence type="predicted"/>
<evidence type="ECO:0000256" key="12">
    <source>
        <dbReference type="ARBA" id="ARBA00023157"/>
    </source>
</evidence>
<keyword evidence="4" id="KW-0808">Transferase</keyword>
<dbReference type="InterPro" id="IPR003406">
    <property type="entry name" value="Glyco_trans_14"/>
</dbReference>
<name>A0A1N7PUJ9_9RHOB</name>
<dbReference type="GO" id="GO:0030158">
    <property type="term" value="F:protein xylosyltransferase activity"/>
    <property type="evidence" value="ECO:0007669"/>
    <property type="project" value="InterPro"/>
</dbReference>
<keyword evidence="17" id="KW-1185">Reference proteome</keyword>
<dbReference type="STRING" id="1086013.SAMN05421774_106152"/>
<evidence type="ECO:0000256" key="13">
    <source>
        <dbReference type="ARBA" id="ARBA00023180"/>
    </source>
</evidence>
<evidence type="ECO:0000256" key="6">
    <source>
        <dbReference type="ARBA" id="ARBA00022723"/>
    </source>
</evidence>
<evidence type="ECO:0000256" key="7">
    <source>
        <dbReference type="ARBA" id="ARBA00022824"/>
    </source>
</evidence>
<keyword evidence="11" id="KW-0472">Membrane</keyword>
<evidence type="ECO:0000256" key="11">
    <source>
        <dbReference type="ARBA" id="ARBA00023136"/>
    </source>
</evidence>
<evidence type="ECO:0000256" key="4">
    <source>
        <dbReference type="ARBA" id="ARBA00022679"/>
    </source>
</evidence>
<keyword evidence="10" id="KW-0333">Golgi apparatus</keyword>
<dbReference type="RefSeq" id="WP_076532667.1">
    <property type="nucleotide sequence ID" value="NZ_BMEH01000006.1"/>
</dbReference>
<feature type="domain" description="DUF5928" evidence="15">
    <location>
        <begin position="270"/>
        <end position="525"/>
    </location>
</feature>
<keyword evidence="7" id="KW-0256">Endoplasmic reticulum</keyword>
<accession>A0A1N7PUJ9</accession>
<dbReference type="PANTHER" id="PTHR46025">
    <property type="entry name" value="XYLOSYLTRANSFERASE OXT"/>
    <property type="match status" value="1"/>
</dbReference>
<dbReference type="PANTHER" id="PTHR46025:SF3">
    <property type="entry name" value="XYLOSYLTRANSFERASE OXT"/>
    <property type="match status" value="1"/>
</dbReference>
<protein>
    <recommendedName>
        <fullName evidence="14">Peptide O-xylosyltransferase</fullName>
    </recommendedName>
</protein>
<keyword evidence="9" id="KW-1133">Transmembrane helix</keyword>
<keyword evidence="6" id="KW-0479">Metal-binding</keyword>
<dbReference type="GO" id="GO:0046872">
    <property type="term" value="F:metal ion binding"/>
    <property type="evidence" value="ECO:0007669"/>
    <property type="project" value="UniProtKB-KW"/>
</dbReference>
<keyword evidence="12" id="KW-1015">Disulfide bond</keyword>
<evidence type="ECO:0000256" key="5">
    <source>
        <dbReference type="ARBA" id="ARBA00022692"/>
    </source>
</evidence>
<dbReference type="Proteomes" id="UP000186141">
    <property type="component" value="Unassembled WGS sequence"/>
</dbReference>
<gene>
    <name evidence="16" type="ORF">SAMN05421774_106152</name>
</gene>
<evidence type="ECO:0000313" key="17">
    <source>
        <dbReference type="Proteomes" id="UP000186141"/>
    </source>
</evidence>
<dbReference type="InterPro" id="IPR043538">
    <property type="entry name" value="XYLT"/>
</dbReference>
<keyword evidence="5" id="KW-0812">Transmembrane</keyword>
<dbReference type="GO" id="GO:0015012">
    <property type="term" value="P:heparan sulfate proteoglycan biosynthetic process"/>
    <property type="evidence" value="ECO:0007669"/>
    <property type="project" value="TreeGrafter"/>
</dbReference>
<evidence type="ECO:0000259" key="15">
    <source>
        <dbReference type="Pfam" id="PF19350"/>
    </source>
</evidence>
<evidence type="ECO:0000256" key="1">
    <source>
        <dbReference type="ARBA" id="ARBA00004323"/>
    </source>
</evidence>
<dbReference type="Pfam" id="PF02485">
    <property type="entry name" value="Branch"/>
    <property type="match status" value="1"/>
</dbReference>
<evidence type="ECO:0000256" key="8">
    <source>
        <dbReference type="ARBA" id="ARBA00022968"/>
    </source>
</evidence>
<dbReference type="InterPro" id="IPR045972">
    <property type="entry name" value="DUF5928"/>
</dbReference>
<sequence>MAKIAYILLCHKDPEGIIAQAERLTAAGDYMAIHFDGNARKADFDRIRTALADNPSVVFAKRRIRCGWGEWSLVEATLQAVRAAVDAFPRATHFYMLSGDCMCIKSASYAHDFLDRDDVDYIESFDFFASDWIKTGIKEERLIYRHWFNERRNKGWFYRSLDWQRRLGLSRRIPSDLEMMIGSQWWCLRRRTIEWVLEFCDRRPDVMRFFRTSWIPDETFFQTLVRHVVPESQIRTRTLTFLMFTDYGMPVTFYKDHYDLLLAQDYLFARKISPDAGELKLKLGELYTDTDRRFHISNEGRSLFHFLTGRGRIGRRFAPRFWETGTSLGRERTLMIVTCKKWHVAKRLVDRIGATTGIPVVHYLFSESGCELPDMGGIQTTLEKRTRHRRALVRMLFDIRQADRLVICIDPTNIDLIQDFYADKSNVRLLEVECRFTDEYLLGHARRVGLAGDQTPQDVLDRLLPTIRYDMRFESDRLRDADLADFHRIRETASAEENALPMARFLGIPVETAREIVSTDYLFKD</sequence>
<dbReference type="Pfam" id="PF19350">
    <property type="entry name" value="DUF5928"/>
    <property type="match status" value="1"/>
</dbReference>
<dbReference type="OrthoDB" id="7943907at2"/>
<evidence type="ECO:0000256" key="9">
    <source>
        <dbReference type="ARBA" id="ARBA00022989"/>
    </source>
</evidence>
<organism evidence="16 17">
    <name type="scientific">Gemmobacter megaterium</name>
    <dbReference type="NCBI Taxonomy" id="1086013"/>
    <lineage>
        <taxon>Bacteria</taxon>
        <taxon>Pseudomonadati</taxon>
        <taxon>Pseudomonadota</taxon>
        <taxon>Alphaproteobacteria</taxon>
        <taxon>Rhodobacterales</taxon>
        <taxon>Paracoccaceae</taxon>
        <taxon>Gemmobacter</taxon>
    </lineage>
</organism>
<keyword evidence="3" id="KW-0328">Glycosyltransferase</keyword>
<evidence type="ECO:0000256" key="10">
    <source>
        <dbReference type="ARBA" id="ARBA00023034"/>
    </source>
</evidence>